<dbReference type="Proteomes" id="UP000886595">
    <property type="component" value="Unassembled WGS sequence"/>
</dbReference>
<protein>
    <submittedName>
        <fullName evidence="2">Uncharacterized protein</fullName>
    </submittedName>
</protein>
<comment type="caution">
    <text evidence="2">The sequence shown here is derived from an EMBL/GenBank/DDBJ whole genome shotgun (WGS) entry which is preliminary data.</text>
</comment>
<evidence type="ECO:0000313" key="3">
    <source>
        <dbReference type="Proteomes" id="UP000886595"/>
    </source>
</evidence>
<evidence type="ECO:0000313" key="2">
    <source>
        <dbReference type="EMBL" id="KAG2331863.1"/>
    </source>
</evidence>
<dbReference type="EMBL" id="JAAMPC010000001">
    <property type="protein sequence ID" value="KAG2331863.1"/>
    <property type="molecule type" value="Genomic_DNA"/>
</dbReference>
<sequence>MSSSPPPVRLHRHWSRTGLDPQLRHTSFYLSSPVSRQSSIEGGGSEPRASIPLAETKKTEEEAGISDPELLSHMASVASKLYSGFLLELV</sequence>
<name>A0A8X7WJ08_BRACI</name>
<accession>A0A8X7WJ08</accession>
<gene>
    <name evidence="2" type="ORF">Bca52824_003043</name>
</gene>
<reference evidence="2 3" key="1">
    <citation type="submission" date="2020-02" db="EMBL/GenBank/DDBJ databases">
        <authorList>
            <person name="Ma Q."/>
            <person name="Huang Y."/>
            <person name="Song X."/>
            <person name="Pei D."/>
        </authorList>
    </citation>
    <scope>NUCLEOTIDE SEQUENCE [LARGE SCALE GENOMIC DNA]</scope>
    <source>
        <strain evidence="2">Sxm20200214</strain>
        <tissue evidence="2">Leaf</tissue>
    </source>
</reference>
<keyword evidence="3" id="KW-1185">Reference proteome</keyword>
<feature type="region of interest" description="Disordered" evidence="1">
    <location>
        <begin position="34"/>
        <end position="64"/>
    </location>
</feature>
<organism evidence="2 3">
    <name type="scientific">Brassica carinata</name>
    <name type="common">Ethiopian mustard</name>
    <name type="synonym">Abyssinian cabbage</name>
    <dbReference type="NCBI Taxonomy" id="52824"/>
    <lineage>
        <taxon>Eukaryota</taxon>
        <taxon>Viridiplantae</taxon>
        <taxon>Streptophyta</taxon>
        <taxon>Embryophyta</taxon>
        <taxon>Tracheophyta</taxon>
        <taxon>Spermatophyta</taxon>
        <taxon>Magnoliopsida</taxon>
        <taxon>eudicotyledons</taxon>
        <taxon>Gunneridae</taxon>
        <taxon>Pentapetalae</taxon>
        <taxon>rosids</taxon>
        <taxon>malvids</taxon>
        <taxon>Brassicales</taxon>
        <taxon>Brassicaceae</taxon>
        <taxon>Brassiceae</taxon>
        <taxon>Brassica</taxon>
    </lineage>
</organism>
<proteinExistence type="predicted"/>
<dbReference type="AlphaFoldDB" id="A0A8X7WJ08"/>
<evidence type="ECO:0000256" key="1">
    <source>
        <dbReference type="SAM" id="MobiDB-lite"/>
    </source>
</evidence>